<dbReference type="Proteomes" id="UP000786811">
    <property type="component" value="Unassembled WGS sequence"/>
</dbReference>
<sequence>MVIPSAMPVMLFALRSNKSNLYKEPLPETGSPSFSPIVPAHSLPAGSTFASLNLVSLTPTSTWLINFTLGSKSSVAGSQDTWIKFVPHAVMKVFFLLATGIANPTDPHSSSEEKSIFYRIILR</sequence>
<evidence type="ECO:0000313" key="1">
    <source>
        <dbReference type="EMBL" id="CAG5104282.1"/>
    </source>
</evidence>
<comment type="caution">
    <text evidence="1">The sequence shown here is derived from an EMBL/GenBank/DDBJ whole genome shotgun (WGS) entry which is preliminary data.</text>
</comment>
<reference evidence="1" key="1">
    <citation type="submission" date="2021-04" db="EMBL/GenBank/DDBJ databases">
        <authorList>
            <person name="Chebbi M.A.C M."/>
        </authorList>
    </citation>
    <scope>NUCLEOTIDE SEQUENCE</scope>
</reference>
<dbReference type="AlphaFoldDB" id="A0A8J2HMV8"/>
<evidence type="ECO:0000313" key="2">
    <source>
        <dbReference type="Proteomes" id="UP000786811"/>
    </source>
</evidence>
<dbReference type="EMBL" id="CAJNRD030001123">
    <property type="protein sequence ID" value="CAG5104282.1"/>
    <property type="molecule type" value="Genomic_DNA"/>
</dbReference>
<keyword evidence="2" id="KW-1185">Reference proteome</keyword>
<protein>
    <submittedName>
        <fullName evidence="1">Uncharacterized protein</fullName>
    </submittedName>
</protein>
<proteinExistence type="predicted"/>
<accession>A0A8J2HMV8</accession>
<organism evidence="1 2">
    <name type="scientific">Cotesia congregata</name>
    <name type="common">Parasitoid wasp</name>
    <name type="synonym">Apanteles congregatus</name>
    <dbReference type="NCBI Taxonomy" id="51543"/>
    <lineage>
        <taxon>Eukaryota</taxon>
        <taxon>Metazoa</taxon>
        <taxon>Ecdysozoa</taxon>
        <taxon>Arthropoda</taxon>
        <taxon>Hexapoda</taxon>
        <taxon>Insecta</taxon>
        <taxon>Pterygota</taxon>
        <taxon>Neoptera</taxon>
        <taxon>Endopterygota</taxon>
        <taxon>Hymenoptera</taxon>
        <taxon>Apocrita</taxon>
        <taxon>Ichneumonoidea</taxon>
        <taxon>Braconidae</taxon>
        <taxon>Microgastrinae</taxon>
        <taxon>Cotesia</taxon>
    </lineage>
</organism>
<name>A0A8J2HMV8_COTCN</name>
<gene>
    <name evidence="1" type="ORF">HICCMSTLAB_LOCUS11924</name>
</gene>